<evidence type="ECO:0000313" key="11">
    <source>
        <dbReference type="Proteomes" id="UP000279307"/>
    </source>
</evidence>
<protein>
    <recommendedName>
        <fullName evidence="2">protein-tyrosine-phosphatase</fullName>
        <ecNumber evidence="2">3.1.3.48</ecNumber>
    </recommendedName>
</protein>
<feature type="region of interest" description="Disordered" evidence="8">
    <location>
        <begin position="526"/>
        <end position="564"/>
    </location>
</feature>
<keyword evidence="5" id="KW-0904">Protein phosphatase</keyword>
<dbReference type="SMART" id="SM00450">
    <property type="entry name" value="RHOD"/>
    <property type="match status" value="1"/>
</dbReference>
<dbReference type="Pfam" id="PF00581">
    <property type="entry name" value="Rhodanese"/>
    <property type="match status" value="1"/>
</dbReference>
<dbReference type="GO" id="GO:0110032">
    <property type="term" value="P:positive regulation of G2/MI transition of meiotic cell cycle"/>
    <property type="evidence" value="ECO:0007669"/>
    <property type="project" value="TreeGrafter"/>
</dbReference>
<feature type="domain" description="Rhodanese" evidence="9">
    <location>
        <begin position="409"/>
        <end position="523"/>
    </location>
</feature>
<dbReference type="FunFam" id="3.40.250.10:FF:000036">
    <property type="entry name" value="M-phase inducer phosphatase"/>
    <property type="match status" value="1"/>
</dbReference>
<evidence type="ECO:0000256" key="5">
    <source>
        <dbReference type="ARBA" id="ARBA00022912"/>
    </source>
</evidence>
<dbReference type="EC" id="3.1.3.48" evidence="2"/>
<dbReference type="GO" id="GO:0000086">
    <property type="term" value="P:G2/M transition of mitotic cell cycle"/>
    <property type="evidence" value="ECO:0007669"/>
    <property type="project" value="TreeGrafter"/>
</dbReference>
<dbReference type="EMBL" id="QOIP01000007">
    <property type="protein sequence ID" value="RLU20319.1"/>
    <property type="molecule type" value="Genomic_DNA"/>
</dbReference>
<dbReference type="GO" id="GO:0051301">
    <property type="term" value="P:cell division"/>
    <property type="evidence" value="ECO:0007669"/>
    <property type="project" value="UniProtKB-KW"/>
</dbReference>
<dbReference type="GO" id="GO:0005634">
    <property type="term" value="C:nucleus"/>
    <property type="evidence" value="ECO:0007669"/>
    <property type="project" value="TreeGrafter"/>
</dbReference>
<reference evidence="10 11" key="1">
    <citation type="journal article" date="2018" name="Genome Res.">
        <title>The genomic architecture and molecular evolution of ant odorant receptors.</title>
        <authorList>
            <person name="McKenzie S.K."/>
            <person name="Kronauer D.J.C."/>
        </authorList>
    </citation>
    <scope>NUCLEOTIDE SEQUENCE [LARGE SCALE GENOMIC DNA]</scope>
    <source>
        <strain evidence="10">Clonal line C1</strain>
    </source>
</reference>
<dbReference type="PRINTS" id="PR00716">
    <property type="entry name" value="MPIPHPHTASE"/>
</dbReference>
<dbReference type="GO" id="GO:0010256">
    <property type="term" value="P:endomembrane system organization"/>
    <property type="evidence" value="ECO:0007669"/>
    <property type="project" value="UniProtKB-ARBA"/>
</dbReference>
<keyword evidence="6" id="KW-0131">Cell cycle</keyword>
<keyword evidence="4" id="KW-0378">Hydrolase</keyword>
<comment type="similarity">
    <text evidence="1">Belongs to the MPI phosphatase family.</text>
</comment>
<dbReference type="InterPro" id="IPR001763">
    <property type="entry name" value="Rhodanese-like_dom"/>
</dbReference>
<dbReference type="CDD" id="cd01530">
    <property type="entry name" value="Cdc25"/>
    <property type="match status" value="1"/>
</dbReference>
<evidence type="ECO:0000256" key="8">
    <source>
        <dbReference type="SAM" id="MobiDB-lite"/>
    </source>
</evidence>
<evidence type="ECO:0000256" key="6">
    <source>
        <dbReference type="ARBA" id="ARBA00023306"/>
    </source>
</evidence>
<feature type="region of interest" description="Disordered" evidence="8">
    <location>
        <begin position="619"/>
        <end position="641"/>
    </location>
</feature>
<dbReference type="InterPro" id="IPR000751">
    <property type="entry name" value="MPI_Phosphatase"/>
</dbReference>
<name>A0A3L8DK89_OOCBI</name>
<dbReference type="SUPFAM" id="SSF52821">
    <property type="entry name" value="Rhodanese/Cell cycle control phosphatase"/>
    <property type="match status" value="1"/>
</dbReference>
<gene>
    <name evidence="10" type="ORF">DMN91_006927</name>
</gene>
<evidence type="ECO:0000313" key="10">
    <source>
        <dbReference type="EMBL" id="RLU20319.1"/>
    </source>
</evidence>
<feature type="compositionally biased region" description="Basic and acidic residues" evidence="8">
    <location>
        <begin position="624"/>
        <end position="639"/>
    </location>
</feature>
<accession>A0A3L8DK89</accession>
<evidence type="ECO:0000259" key="9">
    <source>
        <dbReference type="PROSITE" id="PS50206"/>
    </source>
</evidence>
<evidence type="ECO:0000256" key="7">
    <source>
        <dbReference type="ARBA" id="ARBA00051722"/>
    </source>
</evidence>
<feature type="region of interest" description="Disordered" evidence="8">
    <location>
        <begin position="63"/>
        <end position="83"/>
    </location>
</feature>
<dbReference type="GO" id="GO:0032502">
    <property type="term" value="P:developmental process"/>
    <property type="evidence" value="ECO:0007669"/>
    <property type="project" value="UniProtKB-ARBA"/>
</dbReference>
<dbReference type="GO" id="GO:0005737">
    <property type="term" value="C:cytoplasm"/>
    <property type="evidence" value="ECO:0007669"/>
    <property type="project" value="TreeGrafter"/>
</dbReference>
<dbReference type="OrthoDB" id="26523at2759"/>
<evidence type="ECO:0000256" key="1">
    <source>
        <dbReference type="ARBA" id="ARBA00011065"/>
    </source>
</evidence>
<dbReference type="GO" id="GO:0009794">
    <property type="term" value="P:regulation of mitotic cell cycle, embryonic"/>
    <property type="evidence" value="ECO:0007669"/>
    <property type="project" value="UniProtKB-ARBA"/>
</dbReference>
<feature type="compositionally biased region" description="Basic and acidic residues" evidence="8">
    <location>
        <begin position="528"/>
        <end position="541"/>
    </location>
</feature>
<dbReference type="PROSITE" id="PS50206">
    <property type="entry name" value="RHODANESE_3"/>
    <property type="match status" value="1"/>
</dbReference>
<dbReference type="GO" id="GO:0004725">
    <property type="term" value="F:protein tyrosine phosphatase activity"/>
    <property type="evidence" value="ECO:0007669"/>
    <property type="project" value="UniProtKB-EC"/>
</dbReference>
<dbReference type="PANTHER" id="PTHR10828:SF17">
    <property type="entry name" value="PROTEIN-TYROSINE-PHOSPHATASE"/>
    <property type="match status" value="1"/>
</dbReference>
<sequence length="687" mass="78576">MDILQVNEQMTSLNNIHDVKHFEKLKLCDRFFQSVRVKNRCPSTRTNADLILGLDLEQNPDGLSKRDEKCDKENDNTANLSYNSSSQKVRCKKARCPLQECELNKQMSDYEIELVDDKEETRRGAAVSRCMSMDSRYIDSPVESPQSMVSNSRDSLLHLEATRSAILRRLSSGYESMDDGLMNELIDMETMDDETQLPSDISKLLSGDIVAPEASVECDVSTTPEFSRSKVSAKVSWLSNRCLQNQLHKREATIVSPPLSKIRTCLFRSPTTTCSSKLGYDERAQGRTYCIEGDSPLSTRSCKRPSEELSTDEIAILKKSRKSNSFCINAIPELVSSPRPLAHPKFQRSLSENEAHIKWAVHRSITDSDLIGDFSKPCVLPLTDSNHADLKCITTDTLAALLRGEFADRVGSYKIVDCRYPYEYDAGHIEAALNLYNKDLVERILLEPLDATVPEIQSDINKRHVLVFHCEFSWERGPNLSRFLRSLDRQRNKEQYPALYYPEIYLLHGGYEKFYREQREFCSPQEYKPMRHPDHTEECKHFRSKSKSWQGDKSKGNSTQTGRQNLKRLAEQRYNAYKHALVDAYGQKLSEVERLCNEELEKIRQSADSLQPFQKIASQWSIDENNHGDSNRGSDERSTMDQSKIVEISLGNETNEWCICGKIDNEVNMTPDILSARFKREETSIAT</sequence>
<dbReference type="Proteomes" id="UP000279307">
    <property type="component" value="Chromosome 7"/>
</dbReference>
<evidence type="ECO:0000256" key="2">
    <source>
        <dbReference type="ARBA" id="ARBA00013064"/>
    </source>
</evidence>
<comment type="catalytic activity">
    <reaction evidence="7">
        <text>O-phospho-L-tyrosyl-[protein] + H2O = L-tyrosyl-[protein] + phosphate</text>
        <dbReference type="Rhea" id="RHEA:10684"/>
        <dbReference type="Rhea" id="RHEA-COMP:10136"/>
        <dbReference type="Rhea" id="RHEA-COMP:20101"/>
        <dbReference type="ChEBI" id="CHEBI:15377"/>
        <dbReference type="ChEBI" id="CHEBI:43474"/>
        <dbReference type="ChEBI" id="CHEBI:46858"/>
        <dbReference type="ChEBI" id="CHEBI:61978"/>
        <dbReference type="EC" id="3.1.3.48"/>
    </reaction>
</comment>
<evidence type="ECO:0000256" key="4">
    <source>
        <dbReference type="ARBA" id="ARBA00022801"/>
    </source>
</evidence>
<dbReference type="Gene3D" id="3.40.250.10">
    <property type="entry name" value="Rhodanese-like domain"/>
    <property type="match status" value="1"/>
</dbReference>
<organism evidence="10 11">
    <name type="scientific">Ooceraea biroi</name>
    <name type="common">Clonal raider ant</name>
    <name type="synonym">Cerapachys biroi</name>
    <dbReference type="NCBI Taxonomy" id="2015173"/>
    <lineage>
        <taxon>Eukaryota</taxon>
        <taxon>Metazoa</taxon>
        <taxon>Ecdysozoa</taxon>
        <taxon>Arthropoda</taxon>
        <taxon>Hexapoda</taxon>
        <taxon>Insecta</taxon>
        <taxon>Pterygota</taxon>
        <taxon>Neoptera</taxon>
        <taxon>Endopterygota</taxon>
        <taxon>Hymenoptera</taxon>
        <taxon>Apocrita</taxon>
        <taxon>Aculeata</taxon>
        <taxon>Formicoidea</taxon>
        <taxon>Formicidae</taxon>
        <taxon>Dorylinae</taxon>
        <taxon>Ooceraea</taxon>
    </lineage>
</organism>
<dbReference type="InterPro" id="IPR036873">
    <property type="entry name" value="Rhodanese-like_dom_sf"/>
</dbReference>
<evidence type="ECO:0000256" key="3">
    <source>
        <dbReference type="ARBA" id="ARBA00022618"/>
    </source>
</evidence>
<feature type="compositionally biased region" description="Basic and acidic residues" evidence="8">
    <location>
        <begin position="63"/>
        <end position="75"/>
    </location>
</feature>
<dbReference type="PANTHER" id="PTHR10828">
    <property type="entry name" value="M-PHASE INDUCER PHOSPHATASE DUAL SPECIFICITY PHOSPHATASE CDC25"/>
    <property type="match status" value="1"/>
</dbReference>
<dbReference type="AlphaFoldDB" id="A0A3L8DK89"/>
<dbReference type="GO" id="GO:0010971">
    <property type="term" value="P:positive regulation of G2/M transition of mitotic cell cycle"/>
    <property type="evidence" value="ECO:0007669"/>
    <property type="project" value="TreeGrafter"/>
</dbReference>
<comment type="caution">
    <text evidence="10">The sequence shown here is derived from an EMBL/GenBank/DDBJ whole genome shotgun (WGS) entry which is preliminary data.</text>
</comment>
<proteinExistence type="inferred from homology"/>
<keyword evidence="3" id="KW-0132">Cell division</keyword>